<feature type="compositionally biased region" description="Basic residues" evidence="1">
    <location>
        <begin position="2591"/>
        <end position="2604"/>
    </location>
</feature>
<feature type="region of interest" description="Disordered" evidence="1">
    <location>
        <begin position="2173"/>
        <end position="2226"/>
    </location>
</feature>
<feature type="transmembrane region" description="Helical" evidence="2">
    <location>
        <begin position="150"/>
        <end position="170"/>
    </location>
</feature>
<evidence type="ECO:0000256" key="1">
    <source>
        <dbReference type="SAM" id="MobiDB-lite"/>
    </source>
</evidence>
<keyword evidence="4" id="KW-0496">Mitochondrion</keyword>
<feature type="compositionally biased region" description="Low complexity" evidence="1">
    <location>
        <begin position="1730"/>
        <end position="1740"/>
    </location>
</feature>
<organism evidence="4">
    <name type="scientific">Gibberella sacchari</name>
    <name type="common">Fusarium sacchari</name>
    <dbReference type="NCBI Taxonomy" id="42676"/>
    <lineage>
        <taxon>Eukaryota</taxon>
        <taxon>Fungi</taxon>
        <taxon>Dikarya</taxon>
        <taxon>Ascomycota</taxon>
        <taxon>Pezizomycotina</taxon>
        <taxon>Sordariomycetes</taxon>
        <taxon>Hypocreomycetidae</taxon>
        <taxon>Hypocreales</taxon>
        <taxon>Nectriaceae</taxon>
        <taxon>Fusarium</taxon>
        <taxon>Fusarium fujikuroi species complex</taxon>
    </lineage>
</organism>
<keyword evidence="3" id="KW-0732">Signal</keyword>
<evidence type="ECO:0000256" key="3">
    <source>
        <dbReference type="SAM" id="SignalP"/>
    </source>
</evidence>
<evidence type="ECO:0000313" key="4">
    <source>
        <dbReference type="EMBL" id="QJQ35006.1"/>
    </source>
</evidence>
<geneLocation type="mitochondrion" evidence="4"/>
<feature type="region of interest" description="Disordered" evidence="1">
    <location>
        <begin position="1652"/>
        <end position="1680"/>
    </location>
</feature>
<feature type="compositionally biased region" description="Basic and acidic residues" evidence="1">
    <location>
        <begin position="1310"/>
        <end position="1320"/>
    </location>
</feature>
<feature type="region of interest" description="Disordered" evidence="1">
    <location>
        <begin position="2540"/>
        <end position="2604"/>
    </location>
</feature>
<feature type="transmembrane region" description="Helical" evidence="2">
    <location>
        <begin position="245"/>
        <end position="265"/>
    </location>
</feature>
<feature type="compositionally biased region" description="Basic and acidic residues" evidence="1">
    <location>
        <begin position="2200"/>
        <end position="2218"/>
    </location>
</feature>
<name>A0A6M4AYQ3_GIBSA</name>
<feature type="region of interest" description="Disordered" evidence="1">
    <location>
        <begin position="2367"/>
        <end position="2402"/>
    </location>
</feature>
<reference evidence="4" key="1">
    <citation type="journal article" date="2020" name="Front. Microbiol.">
        <title>Detecting Introgression Between Members of the Fusarium fujikuroi and F. oxysporum Species Complexes by Comparative Mitogenomics.</title>
        <authorList>
            <person name="Brankovics B."/>
            <person name="van Diepeningen A.D."/>
            <person name="de Hoog G.S."/>
            <person name="van der Lee T.A.J."/>
            <person name="Waalwijk C."/>
        </authorList>
    </citation>
    <scope>NUCLEOTIDE SEQUENCE</scope>
    <source>
        <strain evidence="4">CBS 147.25</strain>
    </source>
</reference>
<feature type="compositionally biased region" description="Basic and acidic residues" evidence="1">
    <location>
        <begin position="2386"/>
        <end position="2397"/>
    </location>
</feature>
<feature type="transmembrane region" description="Helical" evidence="2">
    <location>
        <begin position="341"/>
        <end position="363"/>
    </location>
</feature>
<feature type="compositionally biased region" description="Polar residues" evidence="1">
    <location>
        <begin position="1967"/>
        <end position="1981"/>
    </location>
</feature>
<gene>
    <name evidence="4" type="primary">orf2604</name>
</gene>
<feature type="region of interest" description="Disordered" evidence="1">
    <location>
        <begin position="1730"/>
        <end position="1750"/>
    </location>
</feature>
<proteinExistence type="predicted"/>
<keyword evidence="2" id="KW-0812">Transmembrane</keyword>
<feature type="transmembrane region" description="Helical" evidence="2">
    <location>
        <begin position="176"/>
        <end position="197"/>
    </location>
</feature>
<sequence length="2604" mass="294292">MIHTFILLWLAIIWTDYFWNETMMILNNFIELKQYVFLHNVFLHNVQLQPILKKYSCIAANLWKNYLRGLFSPFFDARLYQFLSIVFISVFVQPIEIDWSLYIDPLRDFILNLELCSSPVRINPLKLNQARGLNIEYINSYGYSFRSLPGLRICIFIAVFIIVIIIFPLVFIIQNYIFIILSLLSAILIKALALNFYNKHFKYYYDYMFAPKGLGSPSDKWKKLVYLVIQIVNNIYKIIKHLLKIWIISVILIFIFRSMIATMLLNLENKSLSIILTITLPLPIFLYLLNFIIKYLKKEPIKDKDYYLYNDYVVERVNLYRITYITFINYLVRNYYSTKSIVIMTIVLIVLCIALLIICKLYVDSWQTYKGAGSRQSTISSISRCRVINKNEPLALKSAFETTAGYISAFIAITPFFQEGCNKGFMDYYINTGKTKYYEWKKITFPKPRVIKKGLTVNIMENIQDKYKKDRENMLYIQDESTQKNLIANYKPQIEKSPILNMSWKLKYNEGIQRSKEKFTVKPVNYFTNPEYYGSVNLVLQGRFLIVLLIRRDSPGCVFMPTYCLPADQNDYKSFTQIRDTVNLLEHKYGIVMPRIGWEKANNRSNGLVIYTQGESIENKSLFKVWRPTLNYTEPEIKTVENYYYWEEPRLRCKEFITKDFIKVKEKIHSTVKVQQKYLDRLVKDDVKLSKKMENSFMDRFAHIEHIVDKSYRELVKFYILKGVKADPDFTVNYDDENSKGRLGYENLKILARRETEESIIREKSLNPDPKEREQTTRELLELVKAKLDRFNSNNEYVDNSISYFKTRRDYPIHSVLFSHDKRHLTLFSIYKDGVIEGYKEKSQTLGKLSSSLKLPLVESRIQLIKNMANHSREFEDFDNFYGVSINRLTFEFFELIPTNSIYFGISERDGTSQQLLDENSDCEVYSIIDIKNNSLQLPVVFNENESYKLTIPKYDYNLLDNTDEHTIRRFMDFLYQENLDGYLTYNSNEVNSIATEKWDSNEANSIVDLAYSENSGGYLSYNSNEVNSIATGKKDSSEVNSVAKGKRVHFSKEDIDHKKGKIPGKYYRKVRFTKEAVDYKKGKKPGKYNYEISQGAEEREGKGKAKEIIEKNPQPALQKGLQGKKVKINKEVQVKLLVKDSVVSEEPLHKGEKNIPKSILKKPANDYPKRRVRAMLAPQEPINSPELAIKPPMDTSAWLVPDDEDIYGYSGDEDNTKNNNGGAVKVSAAKNNSGAAVEVSAVQEVEYAPQEPINSPAQHTGEKNMPKSILKKPTDHFPKYILNKSMDHPKFILDKNKSLIKKYTERYPKPNLKKSTDHYPKRKPRMMLPTEKPIPPLPKKRKAIALLPTEEPINTPNPPKRLRTIALLPPEELSNAPTLPKGWVSVFPAPQEPINSPELAIKPPMDTSAWLVPDDEDIYGYSGDEDNTKNNNGGAVKVSAAKNNSGAAVEVSAVQEVEYAPPLVQPMQDSPGYMPYSEEAESLANKDNNMDCHSTGEALGAGQVNESEVALISADDISKDYTPIDGAPSPQFFIPEPSEDNISSMSYSPKYTEANREQAGQILESNLLNREVEALPRGETDANLAREVMIYSNLGNQAVVETIDPILLLPSQLLPIQAINPEPMEAEDSPLSSIGDEELSKLEQEVYNREKLAPSMEEEASAGKEEGSTPSGKEDAAGDEELPKLEQEMFNREELVPLKEEEASVKTLDPFIPPAAVEVGDPEVIIISSDDSSSEDTSSPPAPAEVGDPEAIIISSDDSSSEASSPEAYDENLRYVAEAIDRQRGYKYLTVAIDRMLAVMTPVGSGIEPRLVGVDHNRCYYVEMTIDTNYRVFPWDIPEVPDLHVNHHEVTLYLPPGVDSVNLSDAAEGYPDDIENLPEGDPENPVYYLNFFELVQLEDYINPDNLEGSNNLERPNNIERSSFSFSEPIEDKEVVNSPNISLNNYNNEESPLNSVEIVSHISSSASQAREVNMSEDSNSGEAVHSAYSDKRGSFGPPGRADKFSSGESEVALISADDISKDYTPIDGAPSPQFFIPESSPASIPIDSYSPRDSQEVGDTLEPNLLNREVEALPRGETDANLAREVMIYSNLGNQAVVETIDPILLLPSQLLPIQAINPEPVEAEDSPLSSIGDEELSKLEQEVYNREELTPSMEEEASGEVVIPKIILSSEGSYSERVPSPDGMEIDGDNPSISSPNLERGEDKSKDIDDNSSHPENPEDNAQYDTRMEDIDEVNQEGLVDSYTSLDFDPCGVSTDFFGYSYDGEMIIGSTQETLNIQVRYEDRVNNSQVSSPLGGDTEGGRLPIINPSYQRGESADDRSRTEVAITALSDRQAINPEPVEAEDSPLSSIGDEELSKLEQEVYNREELAPSMEEESEDSSLSSIGDREMSELEREFNPNPSREVEAAVETRYPSLLLPSQLLPIQPINSEPVGYLELLQSSIREREFNPNPSSVVEAVPAGDVDASGDEIAPGEEYGSPREWAPYGVVTIHRAEAVPQDVDASGDEIAPGEEYGSPREWAPYGVVTIHRAEAVSQDVDASGDEIASGEEYGPPEEGAPWGTFTIRASGDVDTSGVVDPPEEEEDAPECRRTRRGMRLRSGRLI</sequence>
<keyword evidence="2" id="KW-0472">Membrane</keyword>
<protein>
    <submittedName>
        <fullName evidence="4">Uncharacterized protein</fullName>
    </submittedName>
</protein>
<feature type="compositionally biased region" description="Low complexity" evidence="1">
    <location>
        <begin position="2548"/>
        <end position="2561"/>
    </location>
</feature>
<reference evidence="4" key="2">
    <citation type="submission" date="2020-01" db="EMBL/GenBank/DDBJ databases">
        <authorList>
            <person name="Brankovics B."/>
            <person name="Van Diepeningen A.D."/>
            <person name="De Hoog G.S."/>
            <person name="Van Der Lee T.A.J."/>
            <person name="Waalwijk C."/>
        </authorList>
    </citation>
    <scope>NUCLEOTIDE SEQUENCE</scope>
    <source>
        <strain evidence="4">CBS 147.25</strain>
    </source>
</reference>
<feature type="region of interest" description="Disordered" evidence="1">
    <location>
        <begin position="1967"/>
        <end position="2008"/>
    </location>
</feature>
<feature type="region of interest" description="Disordered" evidence="1">
    <location>
        <begin position="2021"/>
        <end position="2059"/>
    </location>
</feature>
<feature type="chain" id="PRO_5026954228" evidence="3">
    <location>
        <begin position="16"/>
        <end position="2604"/>
    </location>
</feature>
<keyword evidence="2" id="KW-1133">Transmembrane helix</keyword>
<feature type="signal peptide" evidence="3">
    <location>
        <begin position="1"/>
        <end position="15"/>
    </location>
</feature>
<dbReference type="EMBL" id="MT010910">
    <property type="protein sequence ID" value="QJQ35006.1"/>
    <property type="molecule type" value="Genomic_DNA"/>
</dbReference>
<evidence type="ECO:0000256" key="2">
    <source>
        <dbReference type="SAM" id="Phobius"/>
    </source>
</evidence>
<feature type="compositionally biased region" description="Basic and acidic residues" evidence="1">
    <location>
        <begin position="1662"/>
        <end position="1680"/>
    </location>
</feature>
<feature type="region of interest" description="Disordered" evidence="1">
    <location>
        <begin position="1310"/>
        <end position="1338"/>
    </location>
</feature>
<accession>A0A6M4AYQ3</accession>
<feature type="transmembrane region" description="Helical" evidence="2">
    <location>
        <begin position="271"/>
        <end position="293"/>
    </location>
</feature>
<feature type="region of interest" description="Disordered" evidence="1">
    <location>
        <begin position="2334"/>
        <end position="2355"/>
    </location>
</feature>